<name>L8E861_HUMAN</name>
<accession>L8E861</accession>
<evidence type="ECO:0000313" key="1">
    <source>
        <dbReference type="EMBL" id="CCQ43490.1"/>
    </source>
</evidence>
<dbReference type="EMBL" id="HF583993">
    <property type="protein sequence ID" value="CCQ43490.1"/>
    <property type="molecule type" value="Genomic_DNA"/>
</dbReference>
<proteinExistence type="predicted"/>
<dbReference type="ChiTaRS" id="NUP205">
    <property type="organism name" value="human"/>
</dbReference>
<organism evidence="1">
    <name type="scientific">Homo sapiens</name>
    <name type="common">Human</name>
    <dbReference type="NCBI Taxonomy" id="9606"/>
    <lineage>
        <taxon>Eukaryota</taxon>
        <taxon>Metazoa</taxon>
        <taxon>Chordata</taxon>
        <taxon>Craniata</taxon>
        <taxon>Vertebrata</taxon>
        <taxon>Euteleostomi</taxon>
        <taxon>Mammalia</taxon>
        <taxon>Eutheria</taxon>
        <taxon>Euarchontoglires</taxon>
        <taxon>Primates</taxon>
        <taxon>Haplorrhini</taxon>
        <taxon>Catarrhini</taxon>
        <taxon>Hominidae</taxon>
        <taxon>Homo</taxon>
    </lineage>
</organism>
<protein>
    <submittedName>
        <fullName evidence="1">Alternative protein NUP205</fullName>
    </submittedName>
</protein>
<gene>
    <name evidence="1" type="primary">NUP205</name>
</gene>
<dbReference type="OrthoDB" id="2019644at2759"/>
<reference evidence="1" key="1">
    <citation type="journal article" date="2013" name="PLoS ONE">
        <title>Direct detection of alternative open reading frames translation products in human significantly expands the proteome.</title>
        <authorList>
            <person name="Vanderperre B."/>
            <person name="Lucier J.-F."/>
            <person name="Motard J."/>
            <person name="Tremblay G."/>
            <person name="Vanderperre S."/>
            <person name="Wisztorski M."/>
            <person name="Salzet M."/>
            <person name="Boisvert F.-M."/>
            <person name="Roucou X."/>
        </authorList>
    </citation>
    <scope>NUCLEOTIDE SEQUENCE</scope>
</reference>
<dbReference type="AlphaFoldDB" id="L8E861"/>
<sequence>MFNSMRRFRKPVQRESPFRVNRELDFFLNSSLKKPLFSVTFLILENWQLLSFFLLESINSHIFLALPED</sequence>